<dbReference type="OrthoDB" id="9805628at2"/>
<dbReference type="PANTHER" id="PTHR42743:SF11">
    <property type="entry name" value="AMINODEOXYCHORISMATE LYASE"/>
    <property type="match status" value="1"/>
</dbReference>
<comment type="caution">
    <text evidence="2">The sequence shown here is derived from an EMBL/GenBank/DDBJ whole genome shotgun (WGS) entry which is preliminary data.</text>
</comment>
<evidence type="ECO:0000313" key="3">
    <source>
        <dbReference type="Proteomes" id="UP000317982"/>
    </source>
</evidence>
<keyword evidence="3" id="KW-1185">Reference proteome</keyword>
<dbReference type="Proteomes" id="UP000317982">
    <property type="component" value="Unassembled WGS sequence"/>
</dbReference>
<dbReference type="SUPFAM" id="SSF56752">
    <property type="entry name" value="D-aminoacid aminotransferase-like PLP-dependent enzymes"/>
    <property type="match status" value="1"/>
</dbReference>
<reference evidence="2 3" key="1">
    <citation type="submission" date="2019-07" db="EMBL/GenBank/DDBJ databases">
        <title>Cryptosporangium phraense sp. nov., isolated from plant litter.</title>
        <authorList>
            <person name="Suriyachadkun C."/>
        </authorList>
    </citation>
    <scope>NUCLEOTIDE SEQUENCE [LARGE SCALE GENOMIC DNA]</scope>
    <source>
        <strain evidence="2 3">A-T 5661</strain>
    </source>
</reference>
<dbReference type="EMBL" id="VIRS01000035">
    <property type="protein sequence ID" value="TQS40741.1"/>
    <property type="molecule type" value="Genomic_DNA"/>
</dbReference>
<dbReference type="PANTHER" id="PTHR42743">
    <property type="entry name" value="AMINO-ACID AMINOTRANSFERASE"/>
    <property type="match status" value="1"/>
</dbReference>
<dbReference type="GO" id="GO:0005829">
    <property type="term" value="C:cytosol"/>
    <property type="evidence" value="ECO:0007669"/>
    <property type="project" value="TreeGrafter"/>
</dbReference>
<proteinExistence type="inferred from homology"/>
<dbReference type="FunCoup" id="A0A545AHE7">
    <property type="interactions" value="217"/>
</dbReference>
<dbReference type="Gene3D" id="3.20.10.10">
    <property type="entry name" value="D-amino Acid Aminotransferase, subunit A, domain 2"/>
    <property type="match status" value="1"/>
</dbReference>
<protein>
    <submittedName>
        <fullName evidence="2">Aminotransferase IV</fullName>
    </submittedName>
</protein>
<evidence type="ECO:0000256" key="1">
    <source>
        <dbReference type="ARBA" id="ARBA00009320"/>
    </source>
</evidence>
<dbReference type="InParanoid" id="A0A545AHE7"/>
<dbReference type="Gene3D" id="3.30.470.10">
    <property type="match status" value="1"/>
</dbReference>
<dbReference type="GO" id="GO:0008483">
    <property type="term" value="F:transaminase activity"/>
    <property type="evidence" value="ECO:0007669"/>
    <property type="project" value="UniProtKB-KW"/>
</dbReference>
<gene>
    <name evidence="2" type="ORF">FL583_33425</name>
</gene>
<accession>A0A545AHE7</accession>
<organism evidence="2 3">
    <name type="scientific">Cryptosporangium phraense</name>
    <dbReference type="NCBI Taxonomy" id="2593070"/>
    <lineage>
        <taxon>Bacteria</taxon>
        <taxon>Bacillati</taxon>
        <taxon>Actinomycetota</taxon>
        <taxon>Actinomycetes</taxon>
        <taxon>Cryptosporangiales</taxon>
        <taxon>Cryptosporangiaceae</taxon>
        <taxon>Cryptosporangium</taxon>
    </lineage>
</organism>
<dbReference type="InterPro" id="IPR043131">
    <property type="entry name" value="BCAT-like_N"/>
</dbReference>
<dbReference type="InterPro" id="IPR050571">
    <property type="entry name" value="Class-IV_PLP-Dep_Aminotrnsfr"/>
</dbReference>
<dbReference type="AlphaFoldDB" id="A0A545AHE7"/>
<dbReference type="GO" id="GO:0046394">
    <property type="term" value="P:carboxylic acid biosynthetic process"/>
    <property type="evidence" value="ECO:0007669"/>
    <property type="project" value="UniProtKB-ARBA"/>
</dbReference>
<sequence>MTSWRCTVIRRPRDRSASVRDGSAMAPMVFRAMANRALAVLGRGVLPVDTPIARADDAGLTRGDGMFETIHVRYGTPWQLDEHLARMEGSARILGIDLPPAAALAELVDQVLTDAHDDEEVAVKVVCTRGPEGADEPTVFATMFDVSPAQRAGRRDGIAVVSVTLGVSADVRAGAPWLLGGAKTLSYAVNMAALRHAAAAGADDALLVSSEGSVLEAPTATVVWAAGGALCTVPVDTGILAGTTVNYLLDRAGELGLSADRRRIQLDDLYAADEAWLCSSVRGAARIVQLDGKPIGEKGLTPGVQELLGFPSK</sequence>
<dbReference type="InterPro" id="IPR001544">
    <property type="entry name" value="Aminotrans_IV"/>
</dbReference>
<name>A0A545AHE7_9ACTN</name>
<keyword evidence="2" id="KW-0032">Aminotransferase</keyword>
<comment type="similarity">
    <text evidence="1">Belongs to the class-IV pyridoxal-phosphate-dependent aminotransferase family.</text>
</comment>
<evidence type="ECO:0000313" key="2">
    <source>
        <dbReference type="EMBL" id="TQS40741.1"/>
    </source>
</evidence>
<keyword evidence="2" id="KW-0808">Transferase</keyword>
<dbReference type="InterPro" id="IPR043132">
    <property type="entry name" value="BCAT-like_C"/>
</dbReference>
<dbReference type="InterPro" id="IPR036038">
    <property type="entry name" value="Aminotransferase-like"/>
</dbReference>
<dbReference type="Pfam" id="PF01063">
    <property type="entry name" value="Aminotran_4"/>
    <property type="match status" value="1"/>
</dbReference>